<dbReference type="EMBL" id="AP023361">
    <property type="protein sequence ID" value="BCJ90459.1"/>
    <property type="molecule type" value="Genomic_DNA"/>
</dbReference>
<keyword evidence="2" id="KW-1185">Reference proteome</keyword>
<dbReference type="AlphaFoldDB" id="A0A6S6QNC7"/>
<dbReference type="Pfam" id="PF07103">
    <property type="entry name" value="DUF1365"/>
    <property type="match status" value="1"/>
</dbReference>
<name>A0A6S6QNC7_9HYPH</name>
<dbReference type="InterPro" id="IPR010775">
    <property type="entry name" value="DUF1365"/>
</dbReference>
<organism evidence="1 2">
    <name type="scientific">Terrihabitans soli</name>
    <dbReference type="NCBI Taxonomy" id="708113"/>
    <lineage>
        <taxon>Bacteria</taxon>
        <taxon>Pseudomonadati</taxon>
        <taxon>Pseudomonadota</taxon>
        <taxon>Alphaproteobacteria</taxon>
        <taxon>Hyphomicrobiales</taxon>
        <taxon>Terrihabitans</taxon>
    </lineage>
</organism>
<accession>A0A6S6QNC7</accession>
<dbReference type="PANTHER" id="PTHR33973:SF4">
    <property type="entry name" value="OS07G0153300 PROTEIN"/>
    <property type="match status" value="1"/>
</dbReference>
<dbReference type="PANTHER" id="PTHR33973">
    <property type="entry name" value="OS07G0153300 PROTEIN"/>
    <property type="match status" value="1"/>
</dbReference>
<sequence length="268" mass="30385">MSFSSGIYTGSVTHVRTRPKKHRLSYRVFWFLLDLDELETLSKSLRFFSLGRFNLFSFSQSDHATASNVPLRRQIETVLTDAGLDLPGGAIRLLCMPRVFGYVFNPISVYFCHRKTGELAAIIYEVTNTFGQRHSYLIPVDRDEARQRQSIKQSARKELYVSPFIDMNITYDFRVMEPDETVSLTVRGSDPEGLLISASMIGMRSEFSDRALIRAALTHPLLTLKVVVGIHWEALKLWVKGVRLTHRPAPPSSPVTFVTSKAVSDVRT</sequence>
<gene>
    <name evidence="1" type="ORF">IZ6_11940</name>
</gene>
<dbReference type="KEGG" id="tso:IZ6_11940"/>
<evidence type="ECO:0000313" key="1">
    <source>
        <dbReference type="EMBL" id="BCJ90459.1"/>
    </source>
</evidence>
<dbReference type="RefSeq" id="WP_222877086.1">
    <property type="nucleotide sequence ID" value="NZ_AP023361.1"/>
</dbReference>
<dbReference type="Proteomes" id="UP000515317">
    <property type="component" value="Chromosome"/>
</dbReference>
<reference evidence="1 2" key="1">
    <citation type="submission" date="2020-08" db="EMBL/GenBank/DDBJ databases">
        <title>Genome sequence of Rhizobiales bacterium strain IZ6.</title>
        <authorList>
            <person name="Nakai R."/>
            <person name="Naganuma T."/>
        </authorList>
    </citation>
    <scope>NUCLEOTIDE SEQUENCE [LARGE SCALE GENOMIC DNA]</scope>
    <source>
        <strain evidence="1 2">IZ6</strain>
    </source>
</reference>
<proteinExistence type="predicted"/>
<protein>
    <submittedName>
        <fullName evidence="1">DUF1365 domain-containing protein</fullName>
    </submittedName>
</protein>
<evidence type="ECO:0000313" key="2">
    <source>
        <dbReference type="Proteomes" id="UP000515317"/>
    </source>
</evidence>